<evidence type="ECO:0000313" key="6">
    <source>
        <dbReference type="Proteomes" id="UP001491310"/>
    </source>
</evidence>
<dbReference type="InterPro" id="IPR029021">
    <property type="entry name" value="Prot-tyrosine_phosphatase-like"/>
</dbReference>
<reference evidence="5 6" key="1">
    <citation type="journal article" date="2024" name="Nat. Commun.">
        <title>Phylogenomics reveals the evolutionary origins of lichenization in chlorophyte algae.</title>
        <authorList>
            <person name="Puginier C."/>
            <person name="Libourel C."/>
            <person name="Otte J."/>
            <person name="Skaloud P."/>
            <person name="Haon M."/>
            <person name="Grisel S."/>
            <person name="Petersen M."/>
            <person name="Berrin J.G."/>
            <person name="Delaux P.M."/>
            <person name="Dal Grande F."/>
            <person name="Keller J."/>
        </authorList>
    </citation>
    <scope>NUCLEOTIDE SEQUENCE [LARGE SCALE GENOMIC DNA]</scope>
    <source>
        <strain evidence="5 6">SAG 216-7</strain>
    </source>
</reference>
<dbReference type="PROSITE" id="PS00383">
    <property type="entry name" value="TYR_PHOSPHATASE_1"/>
    <property type="match status" value="1"/>
</dbReference>
<dbReference type="InterPro" id="IPR000387">
    <property type="entry name" value="Tyr_Pase_dom"/>
</dbReference>
<dbReference type="InterPro" id="IPR029023">
    <property type="entry name" value="Tensin_phosphatase"/>
</dbReference>
<dbReference type="Pfam" id="PF22785">
    <property type="entry name" value="Tc-R-P"/>
    <property type="match status" value="1"/>
</dbReference>
<protein>
    <recommendedName>
        <fullName evidence="1">phosphatidylinositol-3,4,5-trisphosphate 3-phosphatase</fullName>
        <ecNumber evidence="1">3.1.3.67</ecNumber>
    </recommendedName>
</protein>
<keyword evidence="6" id="KW-1185">Reference proteome</keyword>
<evidence type="ECO:0000256" key="2">
    <source>
        <dbReference type="ARBA" id="ARBA00022801"/>
    </source>
</evidence>
<proteinExistence type="predicted"/>
<dbReference type="Gene3D" id="3.90.190.10">
    <property type="entry name" value="Protein tyrosine phosphatase superfamily"/>
    <property type="match status" value="1"/>
</dbReference>
<sequence length="284" mass="32119">MSNLDVEYTGWVSKRKRRYNKDGYDLDLAYITDNVIAMGAPSQGTTGLYRNPMAKVQKFLCERHGTGGYCVYNLCSEEAYAYKPQKFENVANFPFDDHQVPPLSLIKAFCEHVQSFLADHPNGVAAVHCKAGKGRTGIMITCYLLFSGRFHEPQQALEFYANRRTYDGKGITNASQERYVQYFARALRVWPERRVVVLQAVRMSGLNWMSGKIKGVLVLRCRPTGAAAMRKIAVVHLSQGDTLLAEPWQLEGDIKLEVSRFGMRKKNSVLFSAWLHSAYLEPGC</sequence>
<feature type="domain" description="Phosphatase tensin-type" evidence="4">
    <location>
        <begin position="17"/>
        <end position="190"/>
    </location>
</feature>
<dbReference type="SUPFAM" id="SSF52799">
    <property type="entry name" value="(Phosphotyrosine protein) phosphatases II"/>
    <property type="match status" value="1"/>
</dbReference>
<keyword evidence="2" id="KW-0378">Hydrolase</keyword>
<feature type="domain" description="Tyrosine specific protein phosphatases" evidence="3">
    <location>
        <begin position="107"/>
        <end position="164"/>
    </location>
</feature>
<dbReference type="PROSITE" id="PS50056">
    <property type="entry name" value="TYR_PHOSPHATASE_2"/>
    <property type="match status" value="1"/>
</dbReference>
<dbReference type="PANTHER" id="PTHR12305">
    <property type="entry name" value="PHOSPHATASE WITH HOMOLOGY TO TENSIN"/>
    <property type="match status" value="1"/>
</dbReference>
<evidence type="ECO:0000313" key="5">
    <source>
        <dbReference type="EMBL" id="KAK9915127.1"/>
    </source>
</evidence>
<organism evidence="5 6">
    <name type="scientific">Coccomyxa subellipsoidea</name>
    <dbReference type="NCBI Taxonomy" id="248742"/>
    <lineage>
        <taxon>Eukaryota</taxon>
        <taxon>Viridiplantae</taxon>
        <taxon>Chlorophyta</taxon>
        <taxon>core chlorophytes</taxon>
        <taxon>Trebouxiophyceae</taxon>
        <taxon>Trebouxiophyceae incertae sedis</taxon>
        <taxon>Coccomyxaceae</taxon>
        <taxon>Coccomyxa</taxon>
    </lineage>
</organism>
<evidence type="ECO:0000259" key="4">
    <source>
        <dbReference type="PROSITE" id="PS51181"/>
    </source>
</evidence>
<evidence type="ECO:0000259" key="3">
    <source>
        <dbReference type="PROSITE" id="PS50056"/>
    </source>
</evidence>
<dbReference type="PROSITE" id="PS51181">
    <property type="entry name" value="PPASE_TENSIN"/>
    <property type="match status" value="1"/>
</dbReference>
<gene>
    <name evidence="5" type="ORF">WJX75_005042</name>
</gene>
<evidence type="ECO:0000256" key="1">
    <source>
        <dbReference type="ARBA" id="ARBA00013015"/>
    </source>
</evidence>
<dbReference type="InterPro" id="IPR051281">
    <property type="entry name" value="Dual-spec_lipid-protein_phosph"/>
</dbReference>
<dbReference type="InterPro" id="IPR016130">
    <property type="entry name" value="Tyr_Pase_AS"/>
</dbReference>
<comment type="caution">
    <text evidence="5">The sequence shown here is derived from an EMBL/GenBank/DDBJ whole genome shotgun (WGS) entry which is preliminary data.</text>
</comment>
<name>A0ABR2YTD5_9CHLO</name>
<dbReference type="PANTHER" id="PTHR12305:SF81">
    <property type="entry name" value="PHOSPHATIDYLINOSITOL 3,4,5-TRISPHOSPHATE 3-PHOSPHATASE AND DUAL-SPECIFICITY PROTEIN PHOSPHATASE PTEN"/>
    <property type="match status" value="1"/>
</dbReference>
<dbReference type="EMBL" id="JALJOT010000005">
    <property type="protein sequence ID" value="KAK9915127.1"/>
    <property type="molecule type" value="Genomic_DNA"/>
</dbReference>
<dbReference type="Proteomes" id="UP001491310">
    <property type="component" value="Unassembled WGS sequence"/>
</dbReference>
<accession>A0ABR2YTD5</accession>
<dbReference type="EC" id="3.1.3.67" evidence="1"/>